<sequence length="157" mass="18269">MPTLTSRQNAQYSLSRISKRTHTVSVCIRMGQSFGKLKDRYIHFWEGADQHCGRMTAELPYNSERFGVLAPHFPPEMLTAWDYSYRDWYVTSLLSKLIFYEEKLLMYTSTLKIKKKFSEKLPNAVAVKVCNELRQHFVVNGVAPISSNDLDRKINEL</sequence>
<organism evidence="1 2">
    <name type="scientific">Phytophthora palmivora</name>
    <dbReference type="NCBI Taxonomy" id="4796"/>
    <lineage>
        <taxon>Eukaryota</taxon>
        <taxon>Sar</taxon>
        <taxon>Stramenopiles</taxon>
        <taxon>Oomycota</taxon>
        <taxon>Peronosporomycetes</taxon>
        <taxon>Peronosporales</taxon>
        <taxon>Peronosporaceae</taxon>
        <taxon>Phytophthora</taxon>
    </lineage>
</organism>
<dbReference type="AlphaFoldDB" id="A0A2P4X556"/>
<evidence type="ECO:0000313" key="1">
    <source>
        <dbReference type="EMBL" id="POM60683.1"/>
    </source>
</evidence>
<keyword evidence="2" id="KW-1185">Reference proteome</keyword>
<dbReference type="Proteomes" id="UP000237271">
    <property type="component" value="Unassembled WGS sequence"/>
</dbReference>
<accession>A0A2P4X556</accession>
<comment type="caution">
    <text evidence="1">The sequence shown here is derived from an EMBL/GenBank/DDBJ whole genome shotgun (WGS) entry which is preliminary data.</text>
</comment>
<dbReference type="OrthoDB" id="121240at2759"/>
<name>A0A2P4X556_9STRA</name>
<protein>
    <submittedName>
        <fullName evidence="1">Uncharacterized protein</fullName>
    </submittedName>
</protein>
<dbReference type="EMBL" id="NCKW01016839">
    <property type="protein sequence ID" value="POM60683.1"/>
    <property type="molecule type" value="Genomic_DNA"/>
</dbReference>
<proteinExistence type="predicted"/>
<gene>
    <name evidence="1" type="ORF">PHPALM_30439</name>
</gene>
<evidence type="ECO:0000313" key="2">
    <source>
        <dbReference type="Proteomes" id="UP000237271"/>
    </source>
</evidence>
<reference evidence="1 2" key="1">
    <citation type="journal article" date="2017" name="Genome Biol. Evol.">
        <title>Phytophthora megakarya and P. palmivora, closely related causal agents of cacao black pod rot, underwent increases in genome sizes and gene numbers by different mechanisms.</title>
        <authorList>
            <person name="Ali S.S."/>
            <person name="Shao J."/>
            <person name="Lary D.J."/>
            <person name="Kronmiller B."/>
            <person name="Shen D."/>
            <person name="Strem M.D."/>
            <person name="Amoako-Attah I."/>
            <person name="Akrofi A.Y."/>
            <person name="Begoude B.A."/>
            <person name="Ten Hoopen G.M."/>
            <person name="Coulibaly K."/>
            <person name="Kebe B.I."/>
            <person name="Melnick R.L."/>
            <person name="Guiltinan M.J."/>
            <person name="Tyler B.M."/>
            <person name="Meinhardt L.W."/>
            <person name="Bailey B.A."/>
        </authorList>
    </citation>
    <scope>NUCLEOTIDE SEQUENCE [LARGE SCALE GENOMIC DNA]</scope>
    <source>
        <strain evidence="2">sbr112.9</strain>
    </source>
</reference>